<dbReference type="EMBL" id="UINC01056233">
    <property type="protein sequence ID" value="SVB76021.1"/>
    <property type="molecule type" value="Genomic_DNA"/>
</dbReference>
<evidence type="ECO:0008006" key="2">
    <source>
        <dbReference type="Google" id="ProtNLM"/>
    </source>
</evidence>
<reference evidence="1" key="1">
    <citation type="submission" date="2018-05" db="EMBL/GenBank/DDBJ databases">
        <authorList>
            <person name="Lanie J.A."/>
            <person name="Ng W.-L."/>
            <person name="Kazmierczak K.M."/>
            <person name="Andrzejewski T.M."/>
            <person name="Davidsen T.M."/>
            <person name="Wayne K.J."/>
            <person name="Tettelin H."/>
            <person name="Glass J.I."/>
            <person name="Rusch D."/>
            <person name="Podicherti R."/>
            <person name="Tsui H.-C.T."/>
            <person name="Winkler M.E."/>
        </authorList>
    </citation>
    <scope>NUCLEOTIDE SEQUENCE</scope>
</reference>
<gene>
    <name evidence="1" type="ORF">METZ01_LOCUS228875</name>
</gene>
<dbReference type="AlphaFoldDB" id="A0A382GPD3"/>
<dbReference type="InterPro" id="IPR007263">
    <property type="entry name" value="DCC1-like"/>
</dbReference>
<proteinExistence type="predicted"/>
<organism evidence="1">
    <name type="scientific">marine metagenome</name>
    <dbReference type="NCBI Taxonomy" id="408172"/>
    <lineage>
        <taxon>unclassified sequences</taxon>
        <taxon>metagenomes</taxon>
        <taxon>ecological metagenomes</taxon>
    </lineage>
</organism>
<accession>A0A382GPD3</accession>
<name>A0A382GPD3_9ZZZZ</name>
<sequence length="126" mass="14618">MKPILIYDGNCGFCLYWINIWKNKTKDRVEYAPYQSVANQFPQISLDQFERSVQLVKPDGEITEGAKAVLQVLAYNPSLVWLLRTYQNCSLFAKVAEVTYYFVAKHRSTLSSVLRWFSKGKLKLDL</sequence>
<dbReference type="GO" id="GO:0015035">
    <property type="term" value="F:protein-disulfide reductase activity"/>
    <property type="evidence" value="ECO:0007669"/>
    <property type="project" value="InterPro"/>
</dbReference>
<dbReference type="Pfam" id="PF04134">
    <property type="entry name" value="DCC1-like"/>
    <property type="match status" value="1"/>
</dbReference>
<evidence type="ECO:0000313" key="1">
    <source>
        <dbReference type="EMBL" id="SVB76021.1"/>
    </source>
</evidence>
<protein>
    <recommendedName>
        <fullName evidence="2">DUF393 domain-containing protein</fullName>
    </recommendedName>
</protein>